<proteinExistence type="predicted"/>
<feature type="coiled-coil region" evidence="2">
    <location>
        <begin position="98"/>
        <end position="225"/>
    </location>
</feature>
<feature type="compositionally biased region" description="Low complexity" evidence="3">
    <location>
        <begin position="34"/>
        <end position="45"/>
    </location>
</feature>
<feature type="region of interest" description="Disordered" evidence="3">
    <location>
        <begin position="532"/>
        <end position="557"/>
    </location>
</feature>
<sequence>MVRRRSASPDKTVTKAKSTNDLSGATADRPSLHFSPSSFPESDFSTLKDPRLNGNANSDLTRTTSAPPQHPDLSNEVTTLSAKLIQAINNQTTLDDTLVATRQELENAQKRIQSLEAENIKYRKNIDDGIYIKKTDAVQEIEKLKAALAQEKAQRALVEQGKKTIEQELESLTAALFEEANKMVAAAKIERDAVEKKNEQLRAQIKDTESLLASHQEQLSELKTVMQGMSPVKDDSDNRTVFSVPASPAGPQPPLIVKNTTEVLNTQDVASDIEELSSGPSTSFSNLIKTVCRTDLQAYSEFRDMLTQSKSSKPPSRSTSGSYSGLNVIGGLASLAGNSNGGSGSVSPSPVKSQQTSAASNPSSPSHSGLHIPLKETRFYKRVLMEDIEPTLRLDASPGISWLARRTIMSAICDGSLVVEPMPSASKKWAFPCSLCGERRDDIDHERTHRFRTSDNETAQRYPLCGLCLEKLRSCCEFAGYLRLILDGHVRIGDVEDEKDAWEETVRLRERIFWSRVGAGVVPIFALTNTSERSLPPSDSASQNTYPPENNCENDDQ</sequence>
<dbReference type="GO" id="GO:0005085">
    <property type="term" value="F:guanyl-nucleotide exchange factor activity"/>
    <property type="evidence" value="ECO:0007669"/>
    <property type="project" value="InterPro"/>
</dbReference>
<dbReference type="AlphaFoldDB" id="A0A507QPP4"/>
<feature type="domain" description="GDP/GTP exchange factor Sec2 N-terminal" evidence="4">
    <location>
        <begin position="91"/>
        <end position="230"/>
    </location>
</feature>
<organism evidence="5 6">
    <name type="scientific">Monascus purpureus</name>
    <name type="common">Red mold</name>
    <name type="synonym">Monascus anka</name>
    <dbReference type="NCBI Taxonomy" id="5098"/>
    <lineage>
        <taxon>Eukaryota</taxon>
        <taxon>Fungi</taxon>
        <taxon>Dikarya</taxon>
        <taxon>Ascomycota</taxon>
        <taxon>Pezizomycotina</taxon>
        <taxon>Eurotiomycetes</taxon>
        <taxon>Eurotiomycetidae</taxon>
        <taxon>Eurotiales</taxon>
        <taxon>Aspergillaceae</taxon>
        <taxon>Monascus</taxon>
    </lineage>
</organism>
<dbReference type="InterPro" id="IPR009449">
    <property type="entry name" value="Sec2_N"/>
</dbReference>
<dbReference type="PANTHER" id="PTHR14430:SF0">
    <property type="entry name" value="SEC2P DOMAIN-CONTAINING PROTEIN"/>
    <property type="match status" value="1"/>
</dbReference>
<evidence type="ECO:0000313" key="6">
    <source>
        <dbReference type="Proteomes" id="UP000319663"/>
    </source>
</evidence>
<accession>A0A507QPP4</accession>
<dbReference type="GO" id="GO:0070319">
    <property type="term" value="C:Golgi to plasma membrane transport vesicle"/>
    <property type="evidence" value="ECO:0007669"/>
    <property type="project" value="TreeGrafter"/>
</dbReference>
<dbReference type="GO" id="GO:0006887">
    <property type="term" value="P:exocytosis"/>
    <property type="evidence" value="ECO:0007669"/>
    <property type="project" value="TreeGrafter"/>
</dbReference>
<dbReference type="Pfam" id="PF25555">
    <property type="entry name" value="RAB3A-like_C"/>
    <property type="match status" value="1"/>
</dbReference>
<protein>
    <submittedName>
        <fullName evidence="5">RAB3A interacting protein</fullName>
    </submittedName>
</protein>
<feature type="compositionally biased region" description="Polar residues" evidence="3">
    <location>
        <begin position="54"/>
        <end position="67"/>
    </location>
</feature>
<comment type="caution">
    <text evidence="5">The sequence shown here is derived from an EMBL/GenBank/DDBJ whole genome shotgun (WGS) entry which is preliminary data.</text>
</comment>
<dbReference type="SUPFAM" id="SSF144284">
    <property type="entry name" value="Sec2 N-terminal region"/>
    <property type="match status" value="1"/>
</dbReference>
<dbReference type="InterPro" id="IPR040351">
    <property type="entry name" value="RAB3IL/RAB3IP/Sec2"/>
</dbReference>
<name>A0A507QPP4_MONPU</name>
<reference evidence="5 6" key="1">
    <citation type="submission" date="2019-06" db="EMBL/GenBank/DDBJ databases">
        <title>Wine fermentation using esterase from Monascus purpureus.</title>
        <authorList>
            <person name="Geng C."/>
            <person name="Zhang Y."/>
        </authorList>
    </citation>
    <scope>NUCLEOTIDE SEQUENCE [LARGE SCALE GENOMIC DNA]</scope>
    <source>
        <strain evidence="5">HQ1</strain>
    </source>
</reference>
<feature type="compositionally biased region" description="Polar residues" evidence="3">
    <location>
        <begin position="9"/>
        <end position="23"/>
    </location>
</feature>
<dbReference type="EMBL" id="VIFY01000179">
    <property type="protein sequence ID" value="TQB68967.1"/>
    <property type="molecule type" value="Genomic_DNA"/>
</dbReference>
<keyword evidence="1 2" id="KW-0175">Coiled coil</keyword>
<dbReference type="Proteomes" id="UP000319663">
    <property type="component" value="Unassembled WGS sequence"/>
</dbReference>
<feature type="region of interest" description="Disordered" evidence="3">
    <location>
        <begin position="1"/>
        <end position="74"/>
    </location>
</feature>
<dbReference type="Gene3D" id="6.10.140.910">
    <property type="match status" value="1"/>
</dbReference>
<evidence type="ECO:0000256" key="2">
    <source>
        <dbReference type="SAM" id="Coils"/>
    </source>
</evidence>
<evidence type="ECO:0000313" key="5">
    <source>
        <dbReference type="EMBL" id="TQB68967.1"/>
    </source>
</evidence>
<evidence type="ECO:0000256" key="3">
    <source>
        <dbReference type="SAM" id="MobiDB-lite"/>
    </source>
</evidence>
<dbReference type="STRING" id="5098.A0A507QPP4"/>
<feature type="region of interest" description="Disordered" evidence="3">
    <location>
        <begin position="339"/>
        <end position="371"/>
    </location>
</feature>
<feature type="compositionally biased region" description="Polar residues" evidence="3">
    <location>
        <begin position="532"/>
        <end position="548"/>
    </location>
</feature>
<gene>
    <name evidence="5" type="primary">RAB3IL1</name>
    <name evidence="5" type="ORF">MPDQ_002475</name>
</gene>
<evidence type="ECO:0000259" key="4">
    <source>
        <dbReference type="Pfam" id="PF06428"/>
    </source>
</evidence>
<dbReference type="Pfam" id="PF06428">
    <property type="entry name" value="Sec2p"/>
    <property type="match status" value="1"/>
</dbReference>
<dbReference type="CDD" id="cd21044">
    <property type="entry name" value="Rab11BD_RAB3IP_like"/>
    <property type="match status" value="1"/>
</dbReference>
<keyword evidence="6" id="KW-1185">Reference proteome</keyword>
<evidence type="ECO:0000256" key="1">
    <source>
        <dbReference type="ARBA" id="ARBA00023054"/>
    </source>
</evidence>
<feature type="compositionally biased region" description="Low complexity" evidence="3">
    <location>
        <begin position="345"/>
        <end position="368"/>
    </location>
</feature>
<dbReference type="PANTHER" id="PTHR14430">
    <property type="entry name" value="RABIN3-RELATED"/>
    <property type="match status" value="1"/>
</dbReference>
<dbReference type="GO" id="GO:0051286">
    <property type="term" value="C:cell tip"/>
    <property type="evidence" value="ECO:0007669"/>
    <property type="project" value="TreeGrafter"/>
</dbReference>